<dbReference type="AlphaFoldDB" id="A0A0C1E2T2"/>
<sequence>MTSTPDTPPKPKGGLKIIHAAMMRSGTASLAKAYTQLGYKVHHALDLSPWQNNWPEIERAAEATWPALASLPGYTYETETETETETNDPNTATPRPRFRREDWDRIWGSYEVVTDLASPFVLELIAAYPDAKVVVVERDFDSWWPSFEERVLDTLYNKYSWLQTLITTRILGLRAVPAMQKVHAGFFGTTEFSKESIIPNARSEHERYYAAIRDAVPEVDEQGRQRRMDYTLGSGWGPLCEFLGKEVPDEPFPFVNTRAEHREKIKSGWVSLLPGLRELGVGFGGLMVVVVFFYS</sequence>
<dbReference type="InterPro" id="IPR027417">
    <property type="entry name" value="P-loop_NTPase"/>
</dbReference>
<dbReference type="PANTHER" id="PTHR36978:SF4">
    <property type="entry name" value="P-LOOP CONTAINING NUCLEOSIDE TRIPHOSPHATE HYDROLASE PROTEIN"/>
    <property type="match status" value="1"/>
</dbReference>
<dbReference type="Proteomes" id="UP000053475">
    <property type="component" value="Unassembled WGS sequence"/>
</dbReference>
<dbReference type="InterPro" id="IPR040632">
    <property type="entry name" value="Sulfotransfer_4"/>
</dbReference>
<comment type="caution">
    <text evidence="2">The sequence shown here is derived from an EMBL/GenBank/DDBJ whole genome shotgun (WGS) entry which is preliminary data.</text>
</comment>
<gene>
    <name evidence="2" type="ORF">HK57_00379</name>
</gene>
<dbReference type="SUPFAM" id="SSF52540">
    <property type="entry name" value="P-loop containing nucleoside triphosphate hydrolases"/>
    <property type="match status" value="1"/>
</dbReference>
<name>A0A0C1E2T2_ASPUT</name>
<keyword evidence="3" id="KW-1185">Reference proteome</keyword>
<dbReference type="EMBL" id="JOMC01000033">
    <property type="protein sequence ID" value="KIA75852.1"/>
    <property type="molecule type" value="Genomic_DNA"/>
</dbReference>
<evidence type="ECO:0000313" key="2">
    <source>
        <dbReference type="EMBL" id="KIA75852.1"/>
    </source>
</evidence>
<proteinExistence type="predicted"/>
<dbReference type="Pfam" id="PF17784">
    <property type="entry name" value="Sulfotransfer_4"/>
    <property type="match status" value="1"/>
</dbReference>
<evidence type="ECO:0008006" key="4">
    <source>
        <dbReference type="Google" id="ProtNLM"/>
    </source>
</evidence>
<evidence type="ECO:0000313" key="3">
    <source>
        <dbReference type="Proteomes" id="UP000053475"/>
    </source>
</evidence>
<reference evidence="2 3" key="1">
    <citation type="submission" date="2014-11" db="EMBL/GenBank/DDBJ databases">
        <title>Genomics derived discovery of secondary metabolites biosynthetic gene clusters in Aspergillus ustus.</title>
        <authorList>
            <person name="Pi B."/>
            <person name="Dai F."/>
            <person name="Song X."/>
            <person name="Zhu C."/>
            <person name="Li H."/>
            <person name="Yu D."/>
        </authorList>
    </citation>
    <scope>NUCLEOTIDE SEQUENCE [LARGE SCALE GENOMIC DNA]</scope>
    <source>
        <strain evidence="2 3">3.3904</strain>
    </source>
</reference>
<dbReference type="PANTHER" id="PTHR36978">
    <property type="entry name" value="P-LOOP CONTAINING NUCLEOTIDE TRIPHOSPHATE HYDROLASE"/>
    <property type="match status" value="1"/>
</dbReference>
<protein>
    <recommendedName>
        <fullName evidence="4">Efflux pump antibiotic resistance protein</fullName>
    </recommendedName>
</protein>
<evidence type="ECO:0000256" key="1">
    <source>
        <dbReference type="SAM" id="MobiDB-lite"/>
    </source>
</evidence>
<accession>A0A0C1E2T2</accession>
<feature type="region of interest" description="Disordered" evidence="1">
    <location>
        <begin position="76"/>
        <end position="96"/>
    </location>
</feature>
<organism evidence="2 3">
    <name type="scientific">Aspergillus ustus</name>
    <dbReference type="NCBI Taxonomy" id="40382"/>
    <lineage>
        <taxon>Eukaryota</taxon>
        <taxon>Fungi</taxon>
        <taxon>Dikarya</taxon>
        <taxon>Ascomycota</taxon>
        <taxon>Pezizomycotina</taxon>
        <taxon>Eurotiomycetes</taxon>
        <taxon>Eurotiomycetidae</taxon>
        <taxon>Eurotiales</taxon>
        <taxon>Aspergillaceae</taxon>
        <taxon>Aspergillus</taxon>
        <taxon>Aspergillus subgen. Nidulantes</taxon>
    </lineage>
</organism>
<dbReference type="Gene3D" id="3.40.50.300">
    <property type="entry name" value="P-loop containing nucleotide triphosphate hydrolases"/>
    <property type="match status" value="1"/>
</dbReference>